<dbReference type="Proteomes" id="UP000485058">
    <property type="component" value="Unassembled WGS sequence"/>
</dbReference>
<sequence length="110" mass="11975">MDEVDNIDWEALAYQPGGPADSADSRCGLAVAATCFRMKLQAFIQAERGIILIKSQHIHRWLRARYYFEKRKQQEQGQSLGTEPGLGGRLGGLSGPAAQHDGSEPSSSTS</sequence>
<feature type="non-terminal residue" evidence="2">
    <location>
        <position position="110"/>
    </location>
</feature>
<keyword evidence="3" id="KW-1185">Reference proteome</keyword>
<evidence type="ECO:0000313" key="2">
    <source>
        <dbReference type="EMBL" id="GFH18794.1"/>
    </source>
</evidence>
<dbReference type="EMBL" id="BLLF01001359">
    <property type="protein sequence ID" value="GFH18794.1"/>
    <property type="molecule type" value="Genomic_DNA"/>
</dbReference>
<name>A0A699ZJ05_HAELA</name>
<feature type="compositionally biased region" description="Gly residues" evidence="1">
    <location>
        <begin position="84"/>
        <end position="94"/>
    </location>
</feature>
<comment type="caution">
    <text evidence="2">The sequence shown here is derived from an EMBL/GenBank/DDBJ whole genome shotgun (WGS) entry which is preliminary data.</text>
</comment>
<feature type="region of interest" description="Disordered" evidence="1">
    <location>
        <begin position="73"/>
        <end position="110"/>
    </location>
</feature>
<accession>A0A699ZJ05</accession>
<evidence type="ECO:0000313" key="3">
    <source>
        <dbReference type="Proteomes" id="UP000485058"/>
    </source>
</evidence>
<proteinExistence type="predicted"/>
<dbReference type="AlphaFoldDB" id="A0A699ZJ05"/>
<protein>
    <submittedName>
        <fullName evidence="2">Uncharacterized protein</fullName>
    </submittedName>
</protein>
<organism evidence="2 3">
    <name type="scientific">Haematococcus lacustris</name>
    <name type="common">Green alga</name>
    <name type="synonym">Haematococcus pluvialis</name>
    <dbReference type="NCBI Taxonomy" id="44745"/>
    <lineage>
        <taxon>Eukaryota</taxon>
        <taxon>Viridiplantae</taxon>
        <taxon>Chlorophyta</taxon>
        <taxon>core chlorophytes</taxon>
        <taxon>Chlorophyceae</taxon>
        <taxon>CS clade</taxon>
        <taxon>Chlamydomonadales</taxon>
        <taxon>Haematococcaceae</taxon>
        <taxon>Haematococcus</taxon>
    </lineage>
</organism>
<gene>
    <name evidence="2" type="ORF">HaLaN_15655</name>
</gene>
<reference evidence="2 3" key="1">
    <citation type="submission" date="2020-02" db="EMBL/GenBank/DDBJ databases">
        <title>Draft genome sequence of Haematococcus lacustris strain NIES-144.</title>
        <authorList>
            <person name="Morimoto D."/>
            <person name="Nakagawa S."/>
            <person name="Yoshida T."/>
            <person name="Sawayama S."/>
        </authorList>
    </citation>
    <scope>NUCLEOTIDE SEQUENCE [LARGE SCALE GENOMIC DNA]</scope>
    <source>
        <strain evidence="2 3">NIES-144</strain>
    </source>
</reference>
<evidence type="ECO:0000256" key="1">
    <source>
        <dbReference type="SAM" id="MobiDB-lite"/>
    </source>
</evidence>